<reference evidence="10 11" key="1">
    <citation type="submission" date="2019-01" db="EMBL/GenBank/DDBJ databases">
        <title>Novel species of Nocardioides.</title>
        <authorList>
            <person name="Liu Q."/>
            <person name="Xin Y.-H."/>
        </authorList>
    </citation>
    <scope>NUCLEOTIDE SEQUENCE [LARGE SCALE GENOMIC DNA]</scope>
    <source>
        <strain evidence="10 11">HLT3-15</strain>
    </source>
</reference>
<dbReference type="Gene3D" id="1.10.510.10">
    <property type="entry name" value="Transferase(Phosphotransferase) domain 1"/>
    <property type="match status" value="1"/>
</dbReference>
<dbReference type="EMBL" id="SDWS01000006">
    <property type="protein sequence ID" value="RYB89814.1"/>
    <property type="molecule type" value="Genomic_DNA"/>
</dbReference>
<feature type="binding site" evidence="7">
    <location>
        <position position="43"/>
    </location>
    <ligand>
        <name>ATP</name>
        <dbReference type="ChEBI" id="CHEBI:30616"/>
    </ligand>
</feature>
<evidence type="ECO:0000313" key="11">
    <source>
        <dbReference type="Proteomes" id="UP000291838"/>
    </source>
</evidence>
<dbReference type="OrthoDB" id="9762169at2"/>
<dbReference type="SMART" id="SM00220">
    <property type="entry name" value="S_TKc"/>
    <property type="match status" value="1"/>
</dbReference>
<evidence type="ECO:0000313" key="10">
    <source>
        <dbReference type="EMBL" id="RYB89814.1"/>
    </source>
</evidence>
<evidence type="ECO:0000256" key="4">
    <source>
        <dbReference type="ARBA" id="ARBA00022741"/>
    </source>
</evidence>
<evidence type="ECO:0000256" key="8">
    <source>
        <dbReference type="SAM" id="MobiDB-lite"/>
    </source>
</evidence>
<dbReference type="PROSITE" id="PS50011">
    <property type="entry name" value="PROTEIN_KINASE_DOM"/>
    <property type="match status" value="1"/>
</dbReference>
<keyword evidence="11" id="KW-1185">Reference proteome</keyword>
<feature type="region of interest" description="Disordered" evidence="8">
    <location>
        <begin position="344"/>
        <end position="428"/>
    </location>
</feature>
<organism evidence="10 11">
    <name type="scientific">Nocardioides glacieisoli</name>
    <dbReference type="NCBI Taxonomy" id="1168730"/>
    <lineage>
        <taxon>Bacteria</taxon>
        <taxon>Bacillati</taxon>
        <taxon>Actinomycetota</taxon>
        <taxon>Actinomycetes</taxon>
        <taxon>Propionibacteriales</taxon>
        <taxon>Nocardioidaceae</taxon>
        <taxon>Nocardioides</taxon>
    </lineage>
</organism>
<dbReference type="AlphaFoldDB" id="A0A4Q2RPR1"/>
<dbReference type="CDD" id="cd14014">
    <property type="entry name" value="STKc_PknB_like"/>
    <property type="match status" value="1"/>
</dbReference>
<dbReference type="PROSITE" id="PS00108">
    <property type="entry name" value="PROTEIN_KINASE_ST"/>
    <property type="match status" value="1"/>
</dbReference>
<feature type="domain" description="Protein kinase" evidence="9">
    <location>
        <begin position="14"/>
        <end position="272"/>
    </location>
</feature>
<protein>
    <recommendedName>
        <fullName evidence="1">non-specific serine/threonine protein kinase</fullName>
        <ecNumber evidence="1">2.7.11.1</ecNumber>
    </recommendedName>
</protein>
<dbReference type="SUPFAM" id="SSF56112">
    <property type="entry name" value="Protein kinase-like (PK-like)"/>
    <property type="match status" value="1"/>
</dbReference>
<dbReference type="Proteomes" id="UP000291838">
    <property type="component" value="Unassembled WGS sequence"/>
</dbReference>
<feature type="compositionally biased region" description="Low complexity" evidence="8">
    <location>
        <begin position="354"/>
        <end position="370"/>
    </location>
</feature>
<keyword evidence="3" id="KW-0808">Transferase</keyword>
<evidence type="ECO:0000256" key="5">
    <source>
        <dbReference type="ARBA" id="ARBA00022777"/>
    </source>
</evidence>
<sequence length="577" mass="60337">MVDTPRPGEPFGRYRIVRRIGHGGMGTVYEAVQENLGRSVALKVLLPQFSDEADFRARFAREAHALAALDSPHAIQVYDHGEESGQLFIATQLIHGPDLQRLVAERGPMPMSMALHVVAQVASGLADAHSVGILHRDIKPSNVLLREGHSEAHAYLCDFGIARAEDDDHTVTGGVTGTVGYMAPERHQGAPASAQTDIYALGCLLWVLLSGQSPYAGNTGVQMALAHMHEPVPQLGGSSSVLTAVNAILARAMDKRPDRRYSSAIEMRRDLLKATEAATAGGAAAADTVLRPPVEGTELRSPVQIASVPASTTPRRRRSGALLAAAAVAVVALLGGVGVALAGTGDDESDGDRASGTAGANASGSSLPAGADEEEASGSETAAVEPPPESEPSPSSTPKPRSRKSSTPTPEPSESVTSTPSPAIETAPATTVGCWNGAEASSRQACGLPSGPAGLATVFPSMAGCAATTSTVAGKVEVYECGYGDFLIRYTRWAPGFDRYGYLDSNNGVDAAEWYAQGEFAGRQWTNFEGGDPQPYQWSATYRYYPYSVSVEGTSEDARQRGVAAVAVTAPSRIGLR</sequence>
<evidence type="ECO:0000256" key="1">
    <source>
        <dbReference type="ARBA" id="ARBA00012513"/>
    </source>
</evidence>
<evidence type="ECO:0000256" key="6">
    <source>
        <dbReference type="ARBA" id="ARBA00022840"/>
    </source>
</evidence>
<dbReference type="PROSITE" id="PS00107">
    <property type="entry name" value="PROTEIN_KINASE_ATP"/>
    <property type="match status" value="1"/>
</dbReference>
<dbReference type="GO" id="GO:0005524">
    <property type="term" value="F:ATP binding"/>
    <property type="evidence" value="ECO:0007669"/>
    <property type="project" value="UniProtKB-UniRule"/>
</dbReference>
<keyword evidence="5 10" id="KW-0418">Kinase</keyword>
<proteinExistence type="predicted"/>
<evidence type="ECO:0000256" key="3">
    <source>
        <dbReference type="ARBA" id="ARBA00022679"/>
    </source>
</evidence>
<dbReference type="Gene3D" id="3.30.200.20">
    <property type="entry name" value="Phosphorylase Kinase, domain 1"/>
    <property type="match status" value="1"/>
</dbReference>
<evidence type="ECO:0000256" key="2">
    <source>
        <dbReference type="ARBA" id="ARBA00022527"/>
    </source>
</evidence>
<feature type="compositionally biased region" description="Low complexity" evidence="8">
    <location>
        <begin position="398"/>
        <end position="422"/>
    </location>
</feature>
<keyword evidence="4 7" id="KW-0547">Nucleotide-binding</keyword>
<dbReference type="RefSeq" id="WP_129477048.1">
    <property type="nucleotide sequence ID" value="NZ_SDWS01000006.1"/>
</dbReference>
<feature type="compositionally biased region" description="Pro residues" evidence="8">
    <location>
        <begin position="385"/>
        <end position="397"/>
    </location>
</feature>
<gene>
    <name evidence="10" type="ORF">EUA06_14590</name>
</gene>
<dbReference type="Pfam" id="PF00069">
    <property type="entry name" value="Pkinase"/>
    <property type="match status" value="1"/>
</dbReference>
<dbReference type="EC" id="2.7.11.1" evidence="1"/>
<dbReference type="GO" id="GO:0004674">
    <property type="term" value="F:protein serine/threonine kinase activity"/>
    <property type="evidence" value="ECO:0007669"/>
    <property type="project" value="UniProtKB-KW"/>
</dbReference>
<dbReference type="InterPro" id="IPR000719">
    <property type="entry name" value="Prot_kinase_dom"/>
</dbReference>
<evidence type="ECO:0000256" key="7">
    <source>
        <dbReference type="PROSITE-ProRule" id="PRU10141"/>
    </source>
</evidence>
<comment type="caution">
    <text evidence="10">The sequence shown here is derived from an EMBL/GenBank/DDBJ whole genome shotgun (WGS) entry which is preliminary data.</text>
</comment>
<dbReference type="InterPro" id="IPR008271">
    <property type="entry name" value="Ser/Thr_kinase_AS"/>
</dbReference>
<name>A0A4Q2RPR1_9ACTN</name>
<evidence type="ECO:0000259" key="9">
    <source>
        <dbReference type="PROSITE" id="PS50011"/>
    </source>
</evidence>
<keyword evidence="6 7" id="KW-0067">ATP-binding</keyword>
<dbReference type="InterPro" id="IPR011009">
    <property type="entry name" value="Kinase-like_dom_sf"/>
</dbReference>
<dbReference type="PANTHER" id="PTHR43289">
    <property type="entry name" value="MITOGEN-ACTIVATED PROTEIN KINASE KINASE KINASE 20-RELATED"/>
    <property type="match status" value="1"/>
</dbReference>
<dbReference type="PANTHER" id="PTHR43289:SF6">
    <property type="entry name" value="SERINE_THREONINE-PROTEIN KINASE NEKL-3"/>
    <property type="match status" value="1"/>
</dbReference>
<dbReference type="InterPro" id="IPR017441">
    <property type="entry name" value="Protein_kinase_ATP_BS"/>
</dbReference>
<accession>A0A4Q2RPR1</accession>
<keyword evidence="2 10" id="KW-0723">Serine/threonine-protein kinase</keyword>